<dbReference type="Gene3D" id="3.30.1520.10">
    <property type="entry name" value="Phox-like domain"/>
    <property type="match status" value="1"/>
</dbReference>
<keyword evidence="7" id="KW-1185">Reference proteome</keyword>
<accession>A0A7J8HMK5</accession>
<dbReference type="FunFam" id="3.30.1520.10:FF:000045">
    <property type="entry name" value="Zinc finger CCHC domain-containing protein 2"/>
    <property type="match status" value="1"/>
</dbReference>
<protein>
    <recommendedName>
        <fullName evidence="4">Zinc finger CCHC domain-containing protein 2</fullName>
    </recommendedName>
</protein>
<feature type="region of interest" description="Disordered" evidence="5">
    <location>
        <begin position="1"/>
        <end position="41"/>
    </location>
</feature>
<evidence type="ECO:0000256" key="1">
    <source>
        <dbReference type="ARBA" id="ARBA00022723"/>
    </source>
</evidence>
<reference evidence="6 7" key="1">
    <citation type="journal article" date="2020" name="Nature">
        <title>Six reference-quality genomes reveal evolution of bat adaptations.</title>
        <authorList>
            <person name="Jebb D."/>
            <person name="Huang Z."/>
            <person name="Pippel M."/>
            <person name="Hughes G.M."/>
            <person name="Lavrichenko K."/>
            <person name="Devanna P."/>
            <person name="Winkler S."/>
            <person name="Jermiin L.S."/>
            <person name="Skirmuntt E.C."/>
            <person name="Katzourakis A."/>
            <person name="Burkitt-Gray L."/>
            <person name="Ray D.A."/>
            <person name="Sullivan K.A.M."/>
            <person name="Roscito J.G."/>
            <person name="Kirilenko B.M."/>
            <person name="Davalos L.M."/>
            <person name="Corthals A.P."/>
            <person name="Power M.L."/>
            <person name="Jones G."/>
            <person name="Ransome R.D."/>
            <person name="Dechmann D.K.N."/>
            <person name="Locatelli A.G."/>
            <person name="Puechmaille S.J."/>
            <person name="Fedrigo O."/>
            <person name="Jarvis E.D."/>
            <person name="Hiller M."/>
            <person name="Vernes S.C."/>
            <person name="Myers E.W."/>
            <person name="Teeling E.C."/>
        </authorList>
    </citation>
    <scope>NUCLEOTIDE SEQUENCE [LARGE SCALE GENOMIC DNA]</scope>
    <source>
        <strain evidence="6">MMolMol1</strain>
        <tissue evidence="6">Muscle</tissue>
    </source>
</reference>
<feature type="compositionally biased region" description="Basic and acidic residues" evidence="5">
    <location>
        <begin position="21"/>
        <end position="35"/>
    </location>
</feature>
<dbReference type="InterPro" id="IPR036871">
    <property type="entry name" value="PX_dom_sf"/>
</dbReference>
<keyword evidence="1" id="KW-0479">Metal-binding</keyword>
<dbReference type="EMBL" id="JACASF010000006">
    <property type="protein sequence ID" value="KAF6472922.1"/>
    <property type="molecule type" value="Genomic_DNA"/>
</dbReference>
<dbReference type="GO" id="GO:0035091">
    <property type="term" value="F:phosphatidylinositol binding"/>
    <property type="evidence" value="ECO:0007669"/>
    <property type="project" value="InterPro"/>
</dbReference>
<proteinExistence type="predicted"/>
<evidence type="ECO:0000313" key="7">
    <source>
        <dbReference type="Proteomes" id="UP000550707"/>
    </source>
</evidence>
<evidence type="ECO:0000256" key="4">
    <source>
        <dbReference type="ARBA" id="ARBA00071052"/>
    </source>
</evidence>
<dbReference type="AlphaFoldDB" id="A0A7J8HMK5"/>
<dbReference type="Proteomes" id="UP000550707">
    <property type="component" value="Unassembled WGS sequence"/>
</dbReference>
<organism evidence="6 7">
    <name type="scientific">Molossus molossus</name>
    <name type="common">Pallas' mastiff bat</name>
    <name type="synonym">Vespertilio molossus</name>
    <dbReference type="NCBI Taxonomy" id="27622"/>
    <lineage>
        <taxon>Eukaryota</taxon>
        <taxon>Metazoa</taxon>
        <taxon>Chordata</taxon>
        <taxon>Craniata</taxon>
        <taxon>Vertebrata</taxon>
        <taxon>Euteleostomi</taxon>
        <taxon>Mammalia</taxon>
        <taxon>Eutheria</taxon>
        <taxon>Laurasiatheria</taxon>
        <taxon>Chiroptera</taxon>
        <taxon>Yangochiroptera</taxon>
        <taxon>Molossidae</taxon>
        <taxon>Molossus</taxon>
    </lineage>
</organism>
<evidence type="ECO:0000256" key="5">
    <source>
        <dbReference type="SAM" id="MobiDB-lite"/>
    </source>
</evidence>
<evidence type="ECO:0000313" key="6">
    <source>
        <dbReference type="EMBL" id="KAF6472922.1"/>
    </source>
</evidence>
<dbReference type="SUPFAM" id="SSF64268">
    <property type="entry name" value="PX domain"/>
    <property type="match status" value="1"/>
</dbReference>
<dbReference type="InterPro" id="IPR042793">
    <property type="entry name" value="ZCCHC2"/>
</dbReference>
<gene>
    <name evidence="6" type="ORF">HJG59_019791</name>
</gene>
<evidence type="ECO:0000256" key="3">
    <source>
        <dbReference type="ARBA" id="ARBA00022833"/>
    </source>
</evidence>
<keyword evidence="3" id="KW-0862">Zinc</keyword>
<dbReference type="PANTHER" id="PTHR46939:SF1">
    <property type="entry name" value="ZINC FINGER CCHC DOMAIN-CONTAINING PROTEIN 2"/>
    <property type="match status" value="1"/>
</dbReference>
<sequence>MRGSVRPLQRKPAPGTRSTPPRREHAAQAENDSTHGDYGQSNEAGLIEQAPIPHDGLTVAPHRTQREAVHIEKIMLKGVQRKRADKYWEYTFEVNWSDLSVTTVTKTYQELQEFLLKLPKELSSETFDKTILRALNQGSLKREERRHLDLEPILRQLFSTSSQTFLQSQKVHNFFQSVSSDSRHSLNSLQSSLKTSKILEHLKEDSSEASSQEEDVLQHTVMHKKHTGRSPTVNTIGTSCSPLEGLSVQYPEQNGVVGWRNQSCATIPHPEHCVALADQHSTEKRSLSSINKKKGKPQIEKEKIKKMDNRLNTRINGIRLSTPQHAQGVSVKEALSASHRRCSSQCTRCRAPRFNSLLKKRVIYLVHVIKNSVPVCH</sequence>
<dbReference type="PANTHER" id="PTHR46939">
    <property type="entry name" value="ZINC FINGER CCHC DOMAIN-CONTAINING PROTEIN 2"/>
    <property type="match status" value="1"/>
</dbReference>
<dbReference type="GO" id="GO:0008270">
    <property type="term" value="F:zinc ion binding"/>
    <property type="evidence" value="ECO:0007669"/>
    <property type="project" value="UniProtKB-KW"/>
</dbReference>
<keyword evidence="2" id="KW-0863">Zinc-finger</keyword>
<dbReference type="CDD" id="cd06093">
    <property type="entry name" value="PX_domain"/>
    <property type="match status" value="1"/>
</dbReference>
<comment type="caution">
    <text evidence="6">The sequence shown here is derived from an EMBL/GenBank/DDBJ whole genome shotgun (WGS) entry which is preliminary data.</text>
</comment>
<evidence type="ECO:0000256" key="2">
    <source>
        <dbReference type="ARBA" id="ARBA00022771"/>
    </source>
</evidence>
<name>A0A7J8HMK5_MOLMO</name>